<evidence type="ECO:0000313" key="2">
    <source>
        <dbReference type="Proteomes" id="UP001596114"/>
    </source>
</evidence>
<protein>
    <submittedName>
        <fullName evidence="1">DUF3164 family protein</fullName>
    </submittedName>
</protein>
<dbReference type="EMBL" id="JBHSNF010000001">
    <property type="protein sequence ID" value="MFC5525248.1"/>
    <property type="molecule type" value="Genomic_DNA"/>
</dbReference>
<dbReference type="InterPro" id="IPR021505">
    <property type="entry name" value="Phage_B3_Orf6"/>
</dbReference>
<dbReference type="Pfam" id="PF11363">
    <property type="entry name" value="DUF3164"/>
    <property type="match status" value="1"/>
</dbReference>
<dbReference type="RefSeq" id="WP_377318150.1">
    <property type="nucleotide sequence ID" value="NZ_JBHSNF010000001.1"/>
</dbReference>
<reference evidence="2" key="1">
    <citation type="journal article" date="2019" name="Int. J. Syst. Evol. Microbiol.">
        <title>The Global Catalogue of Microorganisms (GCM) 10K type strain sequencing project: providing services to taxonomists for standard genome sequencing and annotation.</title>
        <authorList>
            <consortium name="The Broad Institute Genomics Platform"/>
            <consortium name="The Broad Institute Genome Sequencing Center for Infectious Disease"/>
            <person name="Wu L."/>
            <person name="Ma J."/>
        </authorList>
    </citation>
    <scope>NUCLEOTIDE SEQUENCE [LARGE SCALE GENOMIC DNA]</scope>
    <source>
        <strain evidence="2">CGMCC 1.16619</strain>
    </source>
</reference>
<organism evidence="1 2">
    <name type="scientific">Rhodanobacter ginsengisoli</name>
    <dbReference type="NCBI Taxonomy" id="418646"/>
    <lineage>
        <taxon>Bacteria</taxon>
        <taxon>Pseudomonadati</taxon>
        <taxon>Pseudomonadota</taxon>
        <taxon>Gammaproteobacteria</taxon>
        <taxon>Lysobacterales</taxon>
        <taxon>Rhodanobacteraceae</taxon>
        <taxon>Rhodanobacter</taxon>
    </lineage>
</organism>
<proteinExistence type="predicted"/>
<comment type="caution">
    <text evidence="1">The sequence shown here is derived from an EMBL/GenBank/DDBJ whole genome shotgun (WGS) entry which is preliminary data.</text>
</comment>
<sequence length="204" mass="22650">MTDTTIPAGHRRDAKGRLVPEAQIKPIDRTRDELVHELYVKAEALNKAMREFKLAAFADIAAFVDLSAGEYGVSLGGNKGNVQLLSFDGELRIQRAIAERIVFDERLQAAKELIDECLTEWTVDARPEIALLVQDAFRVDSAGNIRTGNVLALKRLAIEDERWKRAMEAIGDAVQVVGSTSYVRFYRRQANGSYQALSLDLSGV</sequence>
<keyword evidence="2" id="KW-1185">Reference proteome</keyword>
<gene>
    <name evidence="1" type="ORF">ACFPPA_05775</name>
</gene>
<evidence type="ECO:0000313" key="1">
    <source>
        <dbReference type="EMBL" id="MFC5525248.1"/>
    </source>
</evidence>
<dbReference type="Proteomes" id="UP001596114">
    <property type="component" value="Unassembled WGS sequence"/>
</dbReference>
<accession>A0ABW0QL98</accession>
<name>A0ABW0QL98_9GAMM</name>